<dbReference type="SUPFAM" id="SSF142433">
    <property type="entry name" value="CinA-like"/>
    <property type="match status" value="1"/>
</dbReference>
<protein>
    <recommendedName>
        <fullName evidence="1">CinA C-terminal domain-containing protein</fullName>
    </recommendedName>
</protein>
<gene>
    <name evidence="2" type="ORF">B5766_09800</name>
</gene>
<sequence length="182" mass="18097">MTGIDKSAPAPGDSCPALEESAAELVAELAARGARVAVAESLTGGLVTAQLTGIPGASRVLNGGIVAYNTTVKTTLLGVSAELLARCGAVNTDVARQMAVGVCRALAVSGRPSELGISTTGVAGPAPQDGVNPGVVFLGIAWRGGVRAIPLSLSGDRAEIRTAATAAAITEALRAVRMPVTR</sequence>
<name>A0A2A6FPE8_9MICO</name>
<dbReference type="InterPro" id="IPR036653">
    <property type="entry name" value="CinA-like_C"/>
</dbReference>
<evidence type="ECO:0000259" key="1">
    <source>
        <dbReference type="Pfam" id="PF02464"/>
    </source>
</evidence>
<accession>A0A2A6FPE8</accession>
<feature type="domain" description="CinA C-terminal" evidence="1">
    <location>
        <begin position="20"/>
        <end position="172"/>
    </location>
</feature>
<evidence type="ECO:0000313" key="2">
    <source>
        <dbReference type="EMBL" id="PDQ34745.1"/>
    </source>
</evidence>
<organism evidence="2 3">
    <name type="scientific">Candidatus Lumbricidiphila eiseniae</name>
    <dbReference type="NCBI Taxonomy" id="1969409"/>
    <lineage>
        <taxon>Bacteria</taxon>
        <taxon>Bacillati</taxon>
        <taxon>Actinomycetota</taxon>
        <taxon>Actinomycetes</taxon>
        <taxon>Micrococcales</taxon>
        <taxon>Microbacteriaceae</taxon>
        <taxon>Candidatus Lumbricidiphila</taxon>
    </lineage>
</organism>
<dbReference type="Pfam" id="PF02464">
    <property type="entry name" value="CinA"/>
    <property type="match status" value="1"/>
</dbReference>
<dbReference type="AlphaFoldDB" id="A0A2A6FPE8"/>
<reference evidence="3" key="1">
    <citation type="submission" date="2017-03" db="EMBL/GenBank/DDBJ databases">
        <authorList>
            <person name="Lund M.B."/>
        </authorList>
    </citation>
    <scope>NUCLEOTIDE SEQUENCE [LARGE SCALE GENOMIC DNA]</scope>
</reference>
<comment type="caution">
    <text evidence="2">The sequence shown here is derived from an EMBL/GenBank/DDBJ whole genome shotgun (WGS) entry which is preliminary data.</text>
</comment>
<dbReference type="NCBIfam" id="TIGR00199">
    <property type="entry name" value="PncC_domain"/>
    <property type="match status" value="1"/>
</dbReference>
<evidence type="ECO:0000313" key="3">
    <source>
        <dbReference type="Proteomes" id="UP000219994"/>
    </source>
</evidence>
<proteinExistence type="predicted"/>
<dbReference type="InterPro" id="IPR008136">
    <property type="entry name" value="CinA_C"/>
</dbReference>
<dbReference type="EMBL" id="NAEP01000046">
    <property type="protein sequence ID" value="PDQ34745.1"/>
    <property type="molecule type" value="Genomic_DNA"/>
</dbReference>
<dbReference type="Gene3D" id="3.90.950.20">
    <property type="entry name" value="CinA-like"/>
    <property type="match status" value="1"/>
</dbReference>
<dbReference type="Proteomes" id="UP000219994">
    <property type="component" value="Unassembled WGS sequence"/>
</dbReference>